<proteinExistence type="predicted"/>
<dbReference type="GeneID" id="28815986"/>
<dbReference type="KEGG" id="psco:LY89DRAFT_258873"/>
<dbReference type="EMBL" id="KQ947429">
    <property type="protein sequence ID" value="KUJ10366.1"/>
    <property type="molecule type" value="Genomic_DNA"/>
</dbReference>
<dbReference type="RefSeq" id="XP_018064721.1">
    <property type="nucleotide sequence ID" value="XM_018206260.1"/>
</dbReference>
<name>A0A132BD86_MOLSC</name>
<dbReference type="InParanoid" id="A0A132BD86"/>
<dbReference type="AlphaFoldDB" id="A0A132BD86"/>
<evidence type="ECO:0000313" key="2">
    <source>
        <dbReference type="Proteomes" id="UP000070700"/>
    </source>
</evidence>
<dbReference type="Proteomes" id="UP000070700">
    <property type="component" value="Unassembled WGS sequence"/>
</dbReference>
<evidence type="ECO:0000313" key="1">
    <source>
        <dbReference type="EMBL" id="KUJ10366.1"/>
    </source>
</evidence>
<keyword evidence="2" id="KW-1185">Reference proteome</keyword>
<protein>
    <submittedName>
        <fullName evidence="1">Uncharacterized protein</fullName>
    </submittedName>
</protein>
<reference evidence="1 2" key="1">
    <citation type="submission" date="2015-10" db="EMBL/GenBank/DDBJ databases">
        <title>Full genome of DAOMC 229536 Phialocephala scopiformis, a fungal endophyte of spruce producing the potent anti-insectan compound rugulosin.</title>
        <authorList>
            <consortium name="DOE Joint Genome Institute"/>
            <person name="Walker A.K."/>
            <person name="Frasz S.L."/>
            <person name="Seifert K.A."/>
            <person name="Miller J.D."/>
            <person name="Mondo S.J."/>
            <person name="Labutti K."/>
            <person name="Lipzen A."/>
            <person name="Dockter R."/>
            <person name="Kennedy M."/>
            <person name="Grigoriev I.V."/>
            <person name="Spatafora J.W."/>
        </authorList>
    </citation>
    <scope>NUCLEOTIDE SEQUENCE [LARGE SCALE GENOMIC DNA]</scope>
    <source>
        <strain evidence="1 2">CBS 120377</strain>
    </source>
</reference>
<organism evidence="1 2">
    <name type="scientific">Mollisia scopiformis</name>
    <name type="common">Conifer needle endophyte fungus</name>
    <name type="synonym">Phialocephala scopiformis</name>
    <dbReference type="NCBI Taxonomy" id="149040"/>
    <lineage>
        <taxon>Eukaryota</taxon>
        <taxon>Fungi</taxon>
        <taxon>Dikarya</taxon>
        <taxon>Ascomycota</taxon>
        <taxon>Pezizomycotina</taxon>
        <taxon>Leotiomycetes</taxon>
        <taxon>Helotiales</taxon>
        <taxon>Mollisiaceae</taxon>
        <taxon>Mollisia</taxon>
    </lineage>
</organism>
<sequence length="180" mass="20481">MRQDGRRLAPTSTKCRLTRLDSAAFYSSKTLKIHEPAHFKNFFPAKSETCQDGTSTARAILTNLALYLPAALIESISIVCISHLTDAWSSSEVRDPGSYFLLILLQPRVLPYQDTDRQDLTVFTYNFPSLLKPRSHFCTLRYSSLFLALPFRTATVEVSKIHDTFQCLRCKSILRLSEQL</sequence>
<accession>A0A132BD86</accession>
<gene>
    <name evidence="1" type="ORF">LY89DRAFT_258873</name>
</gene>